<keyword evidence="2" id="KW-1185">Reference proteome</keyword>
<dbReference type="PANTHER" id="PTHR32305:SF15">
    <property type="entry name" value="PROTEIN RHSA-RELATED"/>
    <property type="match status" value="1"/>
</dbReference>
<dbReference type="Proteomes" id="UP000269352">
    <property type="component" value="Unassembled WGS sequence"/>
</dbReference>
<dbReference type="InterPro" id="IPR050708">
    <property type="entry name" value="T6SS_VgrG/RHS"/>
</dbReference>
<comment type="caution">
    <text evidence="1">The sequence shown here is derived from an EMBL/GenBank/DDBJ whole genome shotgun (WGS) entry which is preliminary data.</text>
</comment>
<gene>
    <name evidence="1" type="ORF">NO1_0191</name>
</gene>
<organism evidence="1 2">
    <name type="scientific">Termititenax aidoneus</name>
    <dbReference type="NCBI Taxonomy" id="2218524"/>
    <lineage>
        <taxon>Bacteria</taxon>
        <taxon>Bacillati</taxon>
        <taxon>Candidatus Margulisiibacteriota</taxon>
        <taxon>Candidatus Termititenacia</taxon>
        <taxon>Candidatus Termititenacales</taxon>
        <taxon>Candidatus Termititenacaceae</taxon>
        <taxon>Candidatus Termititenax</taxon>
    </lineage>
</organism>
<protein>
    <submittedName>
        <fullName evidence="1">Rhs family protein</fullName>
    </submittedName>
</protein>
<accession>A0A388T934</accession>
<dbReference type="Gene3D" id="2.180.10.10">
    <property type="entry name" value="RHS repeat-associated core"/>
    <property type="match status" value="1"/>
</dbReference>
<dbReference type="EMBL" id="BGZN01000002">
    <property type="protein sequence ID" value="GBR72694.1"/>
    <property type="molecule type" value="Genomic_DNA"/>
</dbReference>
<dbReference type="PANTHER" id="PTHR32305">
    <property type="match status" value="1"/>
</dbReference>
<reference evidence="1 2" key="1">
    <citation type="journal article" date="2019" name="ISME J.">
        <title>Genome analyses of uncultured TG2/ZB3 bacteria in 'Margulisbacteria' specifically attached to ectosymbiotic spirochetes of protists in the termite gut.</title>
        <authorList>
            <person name="Utami Y.D."/>
            <person name="Kuwahara H."/>
            <person name="Igai K."/>
            <person name="Murakami T."/>
            <person name="Sugaya K."/>
            <person name="Morikawa T."/>
            <person name="Nagura Y."/>
            <person name="Yuki M."/>
            <person name="Deevong P."/>
            <person name="Inoue T."/>
            <person name="Kihara K."/>
            <person name="Lo N."/>
            <person name="Yamada A."/>
            <person name="Ohkuma M."/>
            <person name="Hongoh Y."/>
        </authorList>
    </citation>
    <scope>NUCLEOTIDE SEQUENCE [LARGE SCALE GENOMIC DNA]</scope>
    <source>
        <strain evidence="1">NkOx7-01</strain>
    </source>
</reference>
<evidence type="ECO:0000313" key="1">
    <source>
        <dbReference type="EMBL" id="GBR72694.1"/>
    </source>
</evidence>
<dbReference type="AlphaFoldDB" id="A0A388T934"/>
<dbReference type="NCBIfam" id="TIGR03696">
    <property type="entry name" value="Rhs_assc_core"/>
    <property type="match status" value="1"/>
</dbReference>
<evidence type="ECO:0000313" key="2">
    <source>
        <dbReference type="Proteomes" id="UP000269352"/>
    </source>
</evidence>
<proteinExistence type="predicted"/>
<name>A0A388T934_TERA1</name>
<dbReference type="InterPro" id="IPR022385">
    <property type="entry name" value="Rhs_assc_core"/>
</dbReference>
<sequence length="240" mass="27762">MLSELIKNNSANPPKITATENYTWNDRDELTKITGRVTESYTYDYRGLRHIKDSNGDITEYVYLQNNQPALVYDVTSNSYQVFVCEGNKRIAKIVLHAARPLTTEILLNNYQGSVIAVLGEDGSINYQKYLDPWGNLEMEIGKPSSNTNFQYTDKELDTETDLYYFQARYRDPVDNRFYGRDRIKLEDNLKNYFGINSYLFVNNNPIKNNDSNGQWTKPVNANAYVGYANSYFNKNSDHP</sequence>